<feature type="domain" description="Broad-specificity ulvan lyase N-terminal" evidence="2">
    <location>
        <begin position="36"/>
        <end position="380"/>
    </location>
</feature>
<dbReference type="Gene3D" id="1.50.10.100">
    <property type="entry name" value="Chondroitin AC/alginate lyase"/>
    <property type="match status" value="1"/>
</dbReference>
<dbReference type="HOGENOM" id="CLU_455455_0_0_10"/>
<dbReference type="InterPro" id="IPR058907">
    <property type="entry name" value="P29_N"/>
</dbReference>
<dbReference type="SUPFAM" id="SSF48208">
    <property type="entry name" value="Six-hairpin glycosidases"/>
    <property type="match status" value="1"/>
</dbReference>
<dbReference type="Proteomes" id="UP000000852">
    <property type="component" value="Chromosome"/>
</dbReference>
<dbReference type="InterPro" id="IPR008929">
    <property type="entry name" value="Chondroitin_lyas"/>
</dbReference>
<keyword evidence="1" id="KW-0732">Signal</keyword>
<gene>
    <name evidence="4" type="ordered locus">Phep_3490</name>
</gene>
<sequence>MSLRINNNAKIIFVILFLLITSGNLHAQKDPYQTTLQSLCDVLLTTQINGPTDPNFGALVCPSLNPENHPIHSRAAEAVYPFAIAYKLTKEVRYRDAAIKLGNWLIKIQQTEGKNTGGWSESWPDPEQKGWHGTTTDQLISLAGAYAILKPWLSAAEIEKWNQSMSMAADYIVATFPIGNINYNPTGAATLLYTYKVASKPKQRWLIKADSLMHTSTLNYVTADNFLSGEGKGVDEGYNMAQSIGYIALYAILKNDLQIKQIAANLLKTHALFVYPNGSIDNSWGTRSFKWNYESGTKTAPGVYFSFALLADMDPEFGAAGLKCLDYLNTRAMQDGWIGYGPHAAEHASSSPPCNYSTFARAQSIALAIEYGPKTKIQAKSPSSSQDHNWYKFFPDMKVAVIRTAKMMATVSAYGEIRRYPRESVCRGGSITNLWYDGFGTNGFMQSSSSSSYQRIEELHMPIEKDLLSLTPRVGFTKDTTYYSNIFEADARMNVLKESDHVKVVAAGYMQTIKGVKSNTSYNLTQGFYEGYLTKEFTVTGESQKYSIVEPIVKDKGTTFKLKNDSTVVIKTAASDAEWELSVISSTIPYKITLGANADKYWSPFPGVNAYPVVISFNTVSAAPQTLKIFLGKK</sequence>
<dbReference type="Pfam" id="PF25841">
    <property type="entry name" value="Ulvan_lyase_C"/>
    <property type="match status" value="1"/>
</dbReference>
<dbReference type="STRING" id="485917.Phep_3490"/>
<keyword evidence="5" id="KW-1185">Reference proteome</keyword>
<accession>C6XTA3</accession>
<dbReference type="EMBL" id="CP001681">
    <property type="protein sequence ID" value="ACU05681.1"/>
    <property type="molecule type" value="Genomic_DNA"/>
</dbReference>
<feature type="domain" description="Broad-specificity ulvan lyase C-terminal" evidence="3">
    <location>
        <begin position="392"/>
        <end position="621"/>
    </location>
</feature>
<protein>
    <submittedName>
        <fullName evidence="4">Uncharacterized protein</fullName>
    </submittedName>
</protein>
<evidence type="ECO:0000259" key="2">
    <source>
        <dbReference type="Pfam" id="PF25840"/>
    </source>
</evidence>
<dbReference type="Pfam" id="PF25840">
    <property type="entry name" value="Ulvan_lyase_N"/>
    <property type="match status" value="1"/>
</dbReference>
<dbReference type="GO" id="GO:0005975">
    <property type="term" value="P:carbohydrate metabolic process"/>
    <property type="evidence" value="ECO:0007669"/>
    <property type="project" value="InterPro"/>
</dbReference>
<feature type="chain" id="PRO_5002974364" evidence="1">
    <location>
        <begin position="28"/>
        <end position="634"/>
    </location>
</feature>
<name>C6XTA3_PEDHD</name>
<evidence type="ECO:0000313" key="5">
    <source>
        <dbReference type="Proteomes" id="UP000000852"/>
    </source>
</evidence>
<evidence type="ECO:0000313" key="4">
    <source>
        <dbReference type="EMBL" id="ACU05681.1"/>
    </source>
</evidence>
<dbReference type="InterPro" id="IPR058908">
    <property type="entry name" value="P29_C"/>
</dbReference>
<proteinExistence type="predicted"/>
<evidence type="ECO:0000259" key="3">
    <source>
        <dbReference type="Pfam" id="PF25841"/>
    </source>
</evidence>
<dbReference type="OrthoDB" id="620742at2"/>
<dbReference type="KEGG" id="phe:Phep_3490"/>
<feature type="signal peptide" evidence="1">
    <location>
        <begin position="1"/>
        <end position="27"/>
    </location>
</feature>
<organism evidence="4 5">
    <name type="scientific">Pedobacter heparinus (strain ATCC 13125 / DSM 2366 / CIP 104194 / JCM 7457 / NBRC 12017 / NCIMB 9290 / NRRL B-14731 / HIM 762-3)</name>
    <dbReference type="NCBI Taxonomy" id="485917"/>
    <lineage>
        <taxon>Bacteria</taxon>
        <taxon>Pseudomonadati</taxon>
        <taxon>Bacteroidota</taxon>
        <taxon>Sphingobacteriia</taxon>
        <taxon>Sphingobacteriales</taxon>
        <taxon>Sphingobacteriaceae</taxon>
        <taxon>Pedobacter</taxon>
    </lineage>
</organism>
<evidence type="ECO:0000256" key="1">
    <source>
        <dbReference type="SAM" id="SignalP"/>
    </source>
</evidence>
<dbReference type="AlphaFoldDB" id="C6XTA3"/>
<reference evidence="4 5" key="1">
    <citation type="journal article" date="2009" name="Stand. Genomic Sci.">
        <title>Complete genome sequence of Pedobacter heparinus type strain (HIM 762-3).</title>
        <authorList>
            <person name="Han C."/>
            <person name="Spring S."/>
            <person name="Lapidus A."/>
            <person name="Del Rio T.G."/>
            <person name="Tice H."/>
            <person name="Copeland A."/>
            <person name="Cheng J.F."/>
            <person name="Lucas S."/>
            <person name="Chen F."/>
            <person name="Nolan M."/>
            <person name="Bruce D."/>
            <person name="Goodwin L."/>
            <person name="Pitluck S."/>
            <person name="Ivanova N."/>
            <person name="Mavromatis K."/>
            <person name="Mikhailova N."/>
            <person name="Pati A."/>
            <person name="Chen A."/>
            <person name="Palaniappan K."/>
            <person name="Land M."/>
            <person name="Hauser L."/>
            <person name="Chang Y.J."/>
            <person name="Jeffries C.C."/>
            <person name="Saunders E."/>
            <person name="Chertkov O."/>
            <person name="Brettin T."/>
            <person name="Goker M."/>
            <person name="Rohde M."/>
            <person name="Bristow J."/>
            <person name="Eisen J.A."/>
            <person name="Markowitz V."/>
            <person name="Hugenholtz P."/>
            <person name="Kyrpides N.C."/>
            <person name="Klenk H.P."/>
            <person name="Detter J.C."/>
        </authorList>
    </citation>
    <scope>NUCLEOTIDE SEQUENCE [LARGE SCALE GENOMIC DNA]</scope>
    <source>
        <strain evidence="5">ATCC 13125 / DSM 2366 / CIP 104194 / JCM 7457 / NBRC 12017 / NCIMB 9290 / NRRL B-14731 / HIM 762-3</strain>
    </source>
</reference>
<dbReference type="InterPro" id="IPR008928">
    <property type="entry name" value="6-hairpin_glycosidase_sf"/>
</dbReference>
<dbReference type="eggNOG" id="ENOG502ZAAD">
    <property type="taxonomic scope" value="Bacteria"/>
</dbReference>
<dbReference type="RefSeq" id="WP_015809290.1">
    <property type="nucleotide sequence ID" value="NC_013061.1"/>
</dbReference>